<dbReference type="InterPro" id="IPR002656">
    <property type="entry name" value="Acyl_transf_3_dom"/>
</dbReference>
<dbReference type="PANTHER" id="PTHR23028:SF131">
    <property type="entry name" value="BLR2367 PROTEIN"/>
    <property type="match status" value="1"/>
</dbReference>
<proteinExistence type="predicted"/>
<sequence length="356" mass="37682">MSTPTVAAALARPRNGFGAIRLALAVAVVLSHAFSVTTGNALDEPLMRATGFTLGEHAVNGFFAVSGFLVTMSLERRGARDYVLARVLRILPGLVAAVLATALLLGPAMTAVPLAEYLADPALWRVIRDTLTTFKSNTALPGVFSENPYRSPLGTVWTLKYEVLCYLGVLAFGLAGGLRRVPALILVAGLILALALTDLLHQAMPKGLETALRLPLIFAAGAALYLWRDTIRLSGLPLAALALAAVLLHGLPLYRPALFLAEAYGAIWLGLSPWLARSAFDPRADLSYGIYLYGWPIQQALHALLPGLAPLMLLGPSLLLTGLVAAASWYGVEKPALGLKARVMGRSGMKTATTSP</sequence>
<evidence type="ECO:0000256" key="1">
    <source>
        <dbReference type="SAM" id="Phobius"/>
    </source>
</evidence>
<accession>A0ABQ4RQM4</accession>
<gene>
    <name evidence="3" type="ORF">OCOJLMKI_0254</name>
</gene>
<feature type="transmembrane region" description="Helical" evidence="1">
    <location>
        <begin position="234"/>
        <end position="251"/>
    </location>
</feature>
<feature type="transmembrane region" description="Helical" evidence="1">
    <location>
        <begin position="157"/>
        <end position="176"/>
    </location>
</feature>
<dbReference type="Proteomes" id="UP001055125">
    <property type="component" value="Unassembled WGS sequence"/>
</dbReference>
<feature type="transmembrane region" description="Helical" evidence="1">
    <location>
        <begin position="311"/>
        <end position="332"/>
    </location>
</feature>
<dbReference type="InterPro" id="IPR050879">
    <property type="entry name" value="Acyltransferase_3"/>
</dbReference>
<protein>
    <recommendedName>
        <fullName evidence="2">Acyltransferase 3 domain-containing protein</fullName>
    </recommendedName>
</protein>
<dbReference type="EMBL" id="BPQP01000004">
    <property type="protein sequence ID" value="GJD93068.1"/>
    <property type="molecule type" value="Genomic_DNA"/>
</dbReference>
<feature type="transmembrane region" description="Helical" evidence="1">
    <location>
        <begin position="87"/>
        <end position="109"/>
    </location>
</feature>
<name>A0ABQ4RQM4_9HYPH</name>
<keyword evidence="1" id="KW-0812">Transmembrane</keyword>
<feature type="transmembrane region" description="Helical" evidence="1">
    <location>
        <begin position="183"/>
        <end position="204"/>
    </location>
</feature>
<reference evidence="3" key="1">
    <citation type="journal article" date="2021" name="Front. Microbiol.">
        <title>Comprehensive Comparative Genomics and Phenotyping of Methylobacterium Species.</title>
        <authorList>
            <person name="Alessa O."/>
            <person name="Ogura Y."/>
            <person name="Fujitani Y."/>
            <person name="Takami H."/>
            <person name="Hayashi T."/>
            <person name="Sahin N."/>
            <person name="Tani A."/>
        </authorList>
    </citation>
    <scope>NUCLEOTIDE SEQUENCE</scope>
    <source>
        <strain evidence="3">DSM 19015</strain>
    </source>
</reference>
<keyword evidence="1" id="KW-1133">Transmembrane helix</keyword>
<dbReference type="PANTHER" id="PTHR23028">
    <property type="entry name" value="ACETYLTRANSFERASE"/>
    <property type="match status" value="1"/>
</dbReference>
<reference evidence="3" key="2">
    <citation type="submission" date="2021-08" db="EMBL/GenBank/DDBJ databases">
        <authorList>
            <person name="Tani A."/>
            <person name="Ola A."/>
            <person name="Ogura Y."/>
            <person name="Katsura K."/>
            <person name="Hayashi T."/>
        </authorList>
    </citation>
    <scope>NUCLEOTIDE SEQUENCE</scope>
    <source>
        <strain evidence="3">DSM 19015</strain>
    </source>
</reference>
<dbReference type="Pfam" id="PF01757">
    <property type="entry name" value="Acyl_transf_3"/>
    <property type="match status" value="1"/>
</dbReference>
<feature type="domain" description="Acyltransferase 3" evidence="2">
    <location>
        <begin position="19"/>
        <end position="324"/>
    </location>
</feature>
<keyword evidence="4" id="KW-1185">Reference proteome</keyword>
<dbReference type="RefSeq" id="WP_238242278.1">
    <property type="nucleotide sequence ID" value="NZ_BPQP01000004.1"/>
</dbReference>
<feature type="transmembrane region" description="Helical" evidence="1">
    <location>
        <begin position="57"/>
        <end position="75"/>
    </location>
</feature>
<evidence type="ECO:0000259" key="2">
    <source>
        <dbReference type="Pfam" id="PF01757"/>
    </source>
</evidence>
<evidence type="ECO:0000313" key="4">
    <source>
        <dbReference type="Proteomes" id="UP001055125"/>
    </source>
</evidence>
<evidence type="ECO:0000313" key="3">
    <source>
        <dbReference type="EMBL" id="GJD93068.1"/>
    </source>
</evidence>
<organism evidence="3 4">
    <name type="scientific">Methylobacterium iners</name>
    <dbReference type="NCBI Taxonomy" id="418707"/>
    <lineage>
        <taxon>Bacteria</taxon>
        <taxon>Pseudomonadati</taxon>
        <taxon>Pseudomonadota</taxon>
        <taxon>Alphaproteobacteria</taxon>
        <taxon>Hyphomicrobiales</taxon>
        <taxon>Methylobacteriaceae</taxon>
        <taxon>Methylobacterium</taxon>
    </lineage>
</organism>
<comment type="caution">
    <text evidence="3">The sequence shown here is derived from an EMBL/GenBank/DDBJ whole genome shotgun (WGS) entry which is preliminary data.</text>
</comment>
<keyword evidence="1" id="KW-0472">Membrane</keyword>
<feature type="transmembrane region" description="Helical" evidence="1">
    <location>
        <begin position="210"/>
        <end position="227"/>
    </location>
</feature>